<evidence type="ECO:0000256" key="6">
    <source>
        <dbReference type="ARBA" id="ARBA00022801"/>
    </source>
</evidence>
<keyword evidence="10" id="KW-1185">Reference proteome</keyword>
<keyword evidence="6" id="KW-0378">Hydrolase</keyword>
<evidence type="ECO:0000256" key="7">
    <source>
        <dbReference type="ARBA" id="ARBA00023242"/>
    </source>
</evidence>
<keyword evidence="7" id="KW-0539">Nucleus</keyword>
<dbReference type="GO" id="GO:0046872">
    <property type="term" value="F:metal ion binding"/>
    <property type="evidence" value="ECO:0007669"/>
    <property type="project" value="UniProtKB-KW"/>
</dbReference>
<dbReference type="VEuPathDB" id="VectorBase:ADIR010829"/>
<dbReference type="Pfam" id="PF13359">
    <property type="entry name" value="DDE_Tnp_4"/>
    <property type="match status" value="1"/>
</dbReference>
<evidence type="ECO:0000256" key="2">
    <source>
        <dbReference type="ARBA" id="ARBA00004123"/>
    </source>
</evidence>
<evidence type="ECO:0000259" key="8">
    <source>
        <dbReference type="Pfam" id="PF13359"/>
    </source>
</evidence>
<accession>A0A182NT39</accession>
<dbReference type="InterPro" id="IPR045249">
    <property type="entry name" value="HARBI1-like"/>
</dbReference>
<evidence type="ECO:0000313" key="9">
    <source>
        <dbReference type="EnsemblMetazoa" id="ADIR010829-PA"/>
    </source>
</evidence>
<evidence type="ECO:0000256" key="5">
    <source>
        <dbReference type="ARBA" id="ARBA00022723"/>
    </source>
</evidence>
<reference evidence="10" key="1">
    <citation type="submission" date="2013-03" db="EMBL/GenBank/DDBJ databases">
        <title>The Genome Sequence of Anopheles dirus WRAIR2.</title>
        <authorList>
            <consortium name="The Broad Institute Genomics Platform"/>
            <person name="Neafsey D.E."/>
            <person name="Walton C."/>
            <person name="Walker B."/>
            <person name="Young S.K."/>
            <person name="Zeng Q."/>
            <person name="Gargeya S."/>
            <person name="Fitzgerald M."/>
            <person name="Haas B."/>
            <person name="Abouelleil A."/>
            <person name="Allen A.W."/>
            <person name="Alvarado L."/>
            <person name="Arachchi H.M."/>
            <person name="Berlin A.M."/>
            <person name="Chapman S.B."/>
            <person name="Gainer-Dewar J."/>
            <person name="Goldberg J."/>
            <person name="Griggs A."/>
            <person name="Gujja S."/>
            <person name="Hansen M."/>
            <person name="Howarth C."/>
            <person name="Imamovic A."/>
            <person name="Ireland A."/>
            <person name="Larimer J."/>
            <person name="McCowan C."/>
            <person name="Murphy C."/>
            <person name="Pearson M."/>
            <person name="Poon T.W."/>
            <person name="Priest M."/>
            <person name="Roberts A."/>
            <person name="Saif S."/>
            <person name="Shea T."/>
            <person name="Sisk P."/>
            <person name="Sykes S."/>
            <person name="Wortman J."/>
            <person name="Nusbaum C."/>
            <person name="Birren B."/>
        </authorList>
    </citation>
    <scope>NUCLEOTIDE SEQUENCE [LARGE SCALE GENOMIC DNA]</scope>
    <source>
        <strain evidence="10">WRAIR2</strain>
    </source>
</reference>
<sequence>KNFRVSKDLFLDILKEIETKFPSVKAKGLTPKESRGKLPARGVGKDFNVAIAQPTFSVVFAKCLKILEETLAPKWITMEMEPDEQQEARRYFFAKSGIPGIVMCVDGTHIKIIAPINNRDQHYNRKGYYSLNALIVVFEQADAAYPAKPWIVTPHRNPGPGTAEADYNTKHSKGREIVQRTIELLKKWFRCLLGARKLHYSPEKSARIT</sequence>
<name>A0A182NT39_9DIPT</name>
<dbReference type="PANTHER" id="PTHR22930">
    <property type="match status" value="1"/>
</dbReference>
<evidence type="ECO:0000256" key="1">
    <source>
        <dbReference type="ARBA" id="ARBA00001968"/>
    </source>
</evidence>
<protein>
    <submittedName>
        <fullName evidence="9">DDE Tnp4 domain-containing protein</fullName>
    </submittedName>
</protein>
<keyword evidence="4" id="KW-0540">Nuclease</keyword>
<comment type="subcellular location">
    <subcellularLocation>
        <location evidence="2">Nucleus</location>
    </subcellularLocation>
</comment>
<reference evidence="9" key="2">
    <citation type="submission" date="2020-05" db="UniProtKB">
        <authorList>
            <consortium name="EnsemblMetazoa"/>
        </authorList>
    </citation>
    <scope>IDENTIFICATION</scope>
    <source>
        <strain evidence="9">WRAIR2</strain>
    </source>
</reference>
<dbReference type="STRING" id="7168.A0A182NT39"/>
<evidence type="ECO:0000256" key="3">
    <source>
        <dbReference type="ARBA" id="ARBA00006958"/>
    </source>
</evidence>
<dbReference type="GO" id="GO:0005634">
    <property type="term" value="C:nucleus"/>
    <property type="evidence" value="ECO:0007669"/>
    <property type="project" value="UniProtKB-SubCell"/>
</dbReference>
<dbReference type="Proteomes" id="UP000075884">
    <property type="component" value="Unassembled WGS sequence"/>
</dbReference>
<organism evidence="9 10">
    <name type="scientific">Anopheles dirus</name>
    <dbReference type="NCBI Taxonomy" id="7168"/>
    <lineage>
        <taxon>Eukaryota</taxon>
        <taxon>Metazoa</taxon>
        <taxon>Ecdysozoa</taxon>
        <taxon>Arthropoda</taxon>
        <taxon>Hexapoda</taxon>
        <taxon>Insecta</taxon>
        <taxon>Pterygota</taxon>
        <taxon>Neoptera</taxon>
        <taxon>Endopterygota</taxon>
        <taxon>Diptera</taxon>
        <taxon>Nematocera</taxon>
        <taxon>Culicoidea</taxon>
        <taxon>Culicidae</taxon>
        <taxon>Anophelinae</taxon>
        <taxon>Anopheles</taxon>
    </lineage>
</organism>
<evidence type="ECO:0000313" key="10">
    <source>
        <dbReference type="Proteomes" id="UP000075884"/>
    </source>
</evidence>
<proteinExistence type="inferred from homology"/>
<comment type="cofactor">
    <cofactor evidence="1">
        <name>a divalent metal cation</name>
        <dbReference type="ChEBI" id="CHEBI:60240"/>
    </cofactor>
</comment>
<dbReference type="EnsemblMetazoa" id="ADIR010829-RA">
    <property type="protein sequence ID" value="ADIR010829-PA"/>
    <property type="gene ID" value="ADIR010829"/>
</dbReference>
<dbReference type="InterPro" id="IPR027806">
    <property type="entry name" value="HARBI1_dom"/>
</dbReference>
<keyword evidence="5" id="KW-0479">Metal-binding</keyword>
<dbReference type="AlphaFoldDB" id="A0A182NT39"/>
<dbReference type="PANTHER" id="PTHR22930:SF289">
    <property type="entry name" value="DDE TNP4 DOMAIN-CONTAINING PROTEIN-RELATED"/>
    <property type="match status" value="1"/>
</dbReference>
<dbReference type="GO" id="GO:0016787">
    <property type="term" value="F:hydrolase activity"/>
    <property type="evidence" value="ECO:0007669"/>
    <property type="project" value="UniProtKB-KW"/>
</dbReference>
<evidence type="ECO:0000256" key="4">
    <source>
        <dbReference type="ARBA" id="ARBA00022722"/>
    </source>
</evidence>
<comment type="similarity">
    <text evidence="3">Belongs to the HARBI1 family.</text>
</comment>
<dbReference type="GO" id="GO:0004518">
    <property type="term" value="F:nuclease activity"/>
    <property type="evidence" value="ECO:0007669"/>
    <property type="project" value="UniProtKB-KW"/>
</dbReference>
<feature type="domain" description="DDE Tnp4" evidence="8">
    <location>
        <begin position="141"/>
        <end position="208"/>
    </location>
</feature>